<keyword evidence="21" id="KW-0755">Steroidogenesis</keyword>
<evidence type="ECO:0000256" key="13">
    <source>
        <dbReference type="ARBA" id="ARBA00022860"/>
    </source>
</evidence>
<evidence type="ECO:0000256" key="20">
    <source>
        <dbReference type="ARBA" id="ARBA00023221"/>
    </source>
</evidence>
<dbReference type="Gene3D" id="3.10.20.30">
    <property type="match status" value="1"/>
</dbReference>
<keyword evidence="16" id="KW-0411">Iron-sulfur</keyword>
<feature type="compositionally biased region" description="Low complexity" evidence="28">
    <location>
        <begin position="708"/>
        <end position="717"/>
    </location>
</feature>
<comment type="similarity">
    <text evidence="6">Belongs to the adrenodoxin/putidaredoxin family.</text>
</comment>
<evidence type="ECO:0000313" key="30">
    <source>
        <dbReference type="EMBL" id="KAK6637037.1"/>
    </source>
</evidence>
<dbReference type="PANTHER" id="PTHR10749:SF7">
    <property type="entry name" value="PHOSPHORYLASE B KINASE REGULATORY SUBUNIT ALPHA-RELATED"/>
    <property type="match status" value="1"/>
</dbReference>
<dbReference type="SUPFAM" id="SSF54292">
    <property type="entry name" value="2Fe-2S ferredoxin-like"/>
    <property type="match status" value="1"/>
</dbReference>
<evidence type="ECO:0000256" key="14">
    <source>
        <dbReference type="ARBA" id="ARBA00022982"/>
    </source>
</evidence>
<evidence type="ECO:0000256" key="25">
    <source>
        <dbReference type="ARBA" id="ARBA00034078"/>
    </source>
</evidence>
<comment type="caution">
    <text evidence="30">The sequence shown here is derived from an EMBL/GenBank/DDBJ whole genome shotgun (WGS) entry which is preliminary data.</text>
</comment>
<keyword evidence="12" id="KW-0479">Metal-binding</keyword>
<dbReference type="GO" id="GO:0005964">
    <property type="term" value="C:phosphorylase kinase complex"/>
    <property type="evidence" value="ECO:0007669"/>
    <property type="project" value="TreeGrafter"/>
</dbReference>
<dbReference type="PROSITE" id="PS00814">
    <property type="entry name" value="ADX"/>
    <property type="match status" value="1"/>
</dbReference>
<dbReference type="PROSITE" id="PS51085">
    <property type="entry name" value="2FE2S_FER_2"/>
    <property type="match status" value="1"/>
</dbReference>
<dbReference type="InterPro" id="IPR011613">
    <property type="entry name" value="GH15-like"/>
</dbReference>
<dbReference type="FunFam" id="1.50.10.10:FF:000004">
    <property type="entry name" value="Phosphorylase b kinase regulatory subunit"/>
    <property type="match status" value="1"/>
</dbReference>
<dbReference type="Proteomes" id="UP001372834">
    <property type="component" value="Unassembled WGS sequence"/>
</dbReference>
<dbReference type="GO" id="GO:0005516">
    <property type="term" value="F:calmodulin binding"/>
    <property type="evidence" value="ECO:0007669"/>
    <property type="project" value="UniProtKB-KW"/>
</dbReference>
<evidence type="ECO:0000256" key="27">
    <source>
        <dbReference type="RuleBase" id="RU364123"/>
    </source>
</evidence>
<evidence type="ECO:0000256" key="11">
    <source>
        <dbReference type="ARBA" id="ARBA00022714"/>
    </source>
</evidence>
<dbReference type="InterPro" id="IPR036010">
    <property type="entry name" value="2Fe-2S_ferredoxin-like_sf"/>
</dbReference>
<keyword evidence="19 27" id="KW-0472">Membrane</keyword>
<name>A0AAN8PL90_POLSC</name>
<keyword evidence="22 27" id="KW-0119">Carbohydrate metabolism</keyword>
<keyword evidence="20" id="KW-0753">Steroid metabolism</keyword>
<evidence type="ECO:0000256" key="26">
    <source>
        <dbReference type="ARBA" id="ARBA00054507"/>
    </source>
</evidence>
<keyword evidence="18" id="KW-0496">Mitochondrion</keyword>
<comment type="subcellular location">
    <subcellularLocation>
        <location evidence="3 27">Cell membrane</location>
        <topology evidence="3 27">Lipid-anchor</topology>
        <orientation evidence="3 27">Cytoplasmic side</orientation>
    </subcellularLocation>
    <subcellularLocation>
        <location evidence="2">Mitochondrion</location>
    </subcellularLocation>
</comment>
<dbReference type="InterPro" id="IPR001055">
    <property type="entry name" value="Adrenodoxin-like"/>
</dbReference>
<comment type="similarity">
    <text evidence="5 27">Belongs to the phosphorylase b kinase regulatory chain family.</text>
</comment>
<evidence type="ECO:0000256" key="16">
    <source>
        <dbReference type="ARBA" id="ARBA00023014"/>
    </source>
</evidence>
<keyword evidence="11" id="KW-0001">2Fe-2S</keyword>
<evidence type="ECO:0000313" key="31">
    <source>
        <dbReference type="Proteomes" id="UP001372834"/>
    </source>
</evidence>
<dbReference type="GO" id="GO:0140647">
    <property type="term" value="P:P450-containing electron transport chain"/>
    <property type="evidence" value="ECO:0007669"/>
    <property type="project" value="InterPro"/>
</dbReference>
<evidence type="ECO:0000256" key="15">
    <source>
        <dbReference type="ARBA" id="ARBA00023004"/>
    </source>
</evidence>
<evidence type="ECO:0000256" key="5">
    <source>
        <dbReference type="ARBA" id="ARBA00007128"/>
    </source>
</evidence>
<dbReference type="Pfam" id="PF19292">
    <property type="entry name" value="KPBB_C"/>
    <property type="match status" value="1"/>
</dbReference>
<dbReference type="GO" id="GO:0005977">
    <property type="term" value="P:glycogen metabolic process"/>
    <property type="evidence" value="ECO:0007669"/>
    <property type="project" value="UniProtKB-KW"/>
</dbReference>
<keyword evidence="8 27" id="KW-1003">Cell membrane</keyword>
<organism evidence="30 31">
    <name type="scientific">Polyplax serrata</name>
    <name type="common">Common mouse louse</name>
    <dbReference type="NCBI Taxonomy" id="468196"/>
    <lineage>
        <taxon>Eukaryota</taxon>
        <taxon>Metazoa</taxon>
        <taxon>Ecdysozoa</taxon>
        <taxon>Arthropoda</taxon>
        <taxon>Hexapoda</taxon>
        <taxon>Insecta</taxon>
        <taxon>Pterygota</taxon>
        <taxon>Neoptera</taxon>
        <taxon>Paraneoptera</taxon>
        <taxon>Psocodea</taxon>
        <taxon>Troctomorpha</taxon>
        <taxon>Phthiraptera</taxon>
        <taxon>Anoplura</taxon>
        <taxon>Polyplacidae</taxon>
        <taxon>Polyplax</taxon>
    </lineage>
</organism>
<evidence type="ECO:0000256" key="19">
    <source>
        <dbReference type="ARBA" id="ARBA00023136"/>
    </source>
</evidence>
<keyword evidence="17" id="KW-0443">Lipid metabolism</keyword>
<protein>
    <recommendedName>
        <fullName evidence="27">Phosphorylase b kinase regulatory subunit</fullName>
    </recommendedName>
</protein>
<evidence type="ECO:0000256" key="10">
    <source>
        <dbReference type="ARBA" id="ARBA00022600"/>
    </source>
</evidence>
<evidence type="ECO:0000256" key="1">
    <source>
        <dbReference type="ARBA" id="ARBA00002837"/>
    </source>
</evidence>
<evidence type="ECO:0000256" key="6">
    <source>
        <dbReference type="ARBA" id="ARBA00010914"/>
    </source>
</evidence>
<dbReference type="GO" id="GO:0005739">
    <property type="term" value="C:mitochondrion"/>
    <property type="evidence" value="ECO:0007669"/>
    <property type="project" value="UniProtKB-SubCell"/>
</dbReference>
<keyword evidence="23 27" id="KW-0449">Lipoprotein</keyword>
<evidence type="ECO:0000256" key="4">
    <source>
        <dbReference type="ARBA" id="ARBA00005131"/>
    </source>
</evidence>
<evidence type="ECO:0000256" key="21">
    <source>
        <dbReference type="ARBA" id="ARBA00023250"/>
    </source>
</evidence>
<evidence type="ECO:0000256" key="28">
    <source>
        <dbReference type="SAM" id="MobiDB-lite"/>
    </source>
</evidence>
<dbReference type="GO" id="GO:0006694">
    <property type="term" value="P:steroid biosynthetic process"/>
    <property type="evidence" value="ECO:0007669"/>
    <property type="project" value="UniProtKB-KW"/>
</dbReference>
<evidence type="ECO:0000256" key="9">
    <source>
        <dbReference type="ARBA" id="ARBA00022553"/>
    </source>
</evidence>
<dbReference type="InterPro" id="IPR001041">
    <property type="entry name" value="2Fe-2S_ferredoxin-type"/>
</dbReference>
<dbReference type="EMBL" id="JAWJWE010000004">
    <property type="protein sequence ID" value="KAK6637037.1"/>
    <property type="molecule type" value="Genomic_DNA"/>
</dbReference>
<proteinExistence type="inferred from homology"/>
<keyword evidence="10 27" id="KW-0321">Glycogen metabolism</keyword>
<comment type="pathway">
    <text evidence="4 27">Glycan biosynthesis; glycogen metabolism.</text>
</comment>
<dbReference type="GO" id="GO:0051537">
    <property type="term" value="F:2 iron, 2 sulfur cluster binding"/>
    <property type="evidence" value="ECO:0007669"/>
    <property type="project" value="UniProtKB-KW"/>
</dbReference>
<feature type="domain" description="2Fe-2S ferredoxin-type" evidence="29">
    <location>
        <begin position="1196"/>
        <end position="1301"/>
    </location>
</feature>
<evidence type="ECO:0000256" key="12">
    <source>
        <dbReference type="ARBA" id="ARBA00022723"/>
    </source>
</evidence>
<evidence type="ECO:0000256" key="7">
    <source>
        <dbReference type="ARBA" id="ARBA00022448"/>
    </source>
</evidence>
<evidence type="ECO:0000256" key="17">
    <source>
        <dbReference type="ARBA" id="ARBA00023098"/>
    </source>
</evidence>
<evidence type="ECO:0000256" key="23">
    <source>
        <dbReference type="ARBA" id="ARBA00023288"/>
    </source>
</evidence>
<keyword evidence="13 27" id="KW-0112">Calmodulin-binding</keyword>
<reference evidence="30 31" key="1">
    <citation type="submission" date="2023-10" db="EMBL/GenBank/DDBJ databases">
        <title>Genomes of two closely related lineages of the louse Polyplax serrata with different host specificities.</title>
        <authorList>
            <person name="Martinu J."/>
            <person name="Tarabai H."/>
            <person name="Stefka J."/>
            <person name="Hypsa V."/>
        </authorList>
    </citation>
    <scope>NUCLEOTIDE SEQUENCE [LARGE SCALE GENOMIC DNA]</scope>
    <source>
        <strain evidence="30">HR10_N</strain>
    </source>
</reference>
<dbReference type="Gene3D" id="1.50.10.10">
    <property type="match status" value="1"/>
</dbReference>
<keyword evidence="24 27" id="KW-0636">Prenylation</keyword>
<keyword evidence="15" id="KW-0408">Iron</keyword>
<dbReference type="GO" id="GO:0005886">
    <property type="term" value="C:plasma membrane"/>
    <property type="evidence" value="ECO:0007669"/>
    <property type="project" value="UniProtKB-SubCell"/>
</dbReference>
<evidence type="ECO:0000259" key="29">
    <source>
        <dbReference type="PROSITE" id="PS51085"/>
    </source>
</evidence>
<evidence type="ECO:0000256" key="2">
    <source>
        <dbReference type="ARBA" id="ARBA00004173"/>
    </source>
</evidence>
<comment type="function">
    <text evidence="1">Phosphorylase b kinase catalyzes the phosphorylation of serine in certain substrates, including troponin I. The alpha chain may bind calmodulin.</text>
</comment>
<dbReference type="InterPro" id="IPR012341">
    <property type="entry name" value="6hp_glycosidase-like_sf"/>
</dbReference>
<dbReference type="GO" id="GO:0045998">
    <property type="term" value="P:positive regulation of ecdysteroid biosynthetic process"/>
    <property type="evidence" value="ECO:0007669"/>
    <property type="project" value="UniProtKB-ARBA"/>
</dbReference>
<keyword evidence="7" id="KW-0813">Transport</keyword>
<accession>A0AAN8PL90</accession>
<dbReference type="InterPro" id="IPR012675">
    <property type="entry name" value="Beta-grasp_dom_sf"/>
</dbReference>
<comment type="function">
    <text evidence="26">Required for ecdysteroidogenesis in the prothoracic gland which is necessary for larval to pupal transition.</text>
</comment>
<evidence type="ECO:0000256" key="8">
    <source>
        <dbReference type="ARBA" id="ARBA00022475"/>
    </source>
</evidence>
<evidence type="ECO:0000256" key="24">
    <source>
        <dbReference type="ARBA" id="ARBA00023289"/>
    </source>
</evidence>
<dbReference type="PRINTS" id="PR00355">
    <property type="entry name" value="ADRENODOXIN"/>
</dbReference>
<gene>
    <name evidence="30" type="ORF">RUM43_010711</name>
</gene>
<sequence>MKSSSPAACLDYYQRLVQNVIMVHQSPVTGLFPANPDNDHSWIRDNVYCILSVWGLSMASEMIAEVDRAKVHELKQSCVKLMRGLLVSMMHQKDKVEKFKRTQNPCDSLHAKFSSSTGEAVVKDDEWGHLQIDAVSLYLLVLAQMTASGLQVIFNFDEVAFVQNLVFYIEAAYCIPDYGVWERGDKTNHGLPELNASSVGMAKAALESLNELDLFGSGGGFYSVIHVLEDEMQKCHTVLQSMLPRESNSKEIDSGLLAIISYPAFAVTDVNLIQTTKDAIISKLQGCYGCKRFLRDGHKTPLEDPNRLYYEPWELRMFENIECEWPLFFCYFILDAYFRENRELALEYTEKLEKILISSEDGIKLVPELYSVRSDDVAAECSKPGSQSRIPVGRCPFLWAQSLYILGKLLEDNFLTVAHLDPLNRRLCSAKKPDVVIQVVVLAEDSSIRDKLLQYDIHVQTVEEVSPIEVLPARVLGNLYTHLGKCKNLGLSGRTSRDVGILSTSKLYALNEKIIAFTPQKIDLTHFYIASDCELMIDIFKSEISFLKSRWKNSLGRPLVIINLKNIHLDQGKIPMMMVTTIKKLKSGYINGTRVTFGNLSDFLTTSNITNLSFLERRDEEFPNRLDPEIEKYWEEHLGKKTNKPLSKLTSKEDKFMKRRMSIRGAIKKTRSITIELDSISKQTEECLVIRRPSLQVRAECHSETSKTDISSVTSSSSKEHGTTNSKLGQECEQQSVTPEILCTDTEVQEVLAMLRETENLEEEGDILQYLVNTKGLQCCTGASDGKVTTVKDLLKNLYVKACEQKLWGLVRHAAGILGKRYEDLAKSITDLVVRQKQVTIGMPPNDEHTITGAIPDIELRYLIHQAYGDDRSSSMLTQELIIYLAMFVRSDPQLFKEMLRIRVGLIIQVMATELCRSLGCSGDEASEHLLNLSPFEMKSLLHHILSGKEFALTSVGQGNYSITSCKSSRISKKSQIGLVLSEVCDERNLEKGVADRQGQWLRRRRLDGALNRVPINFYPGVWFVLEKCQGLAIEGRLLPQNLTQEMTSGELKFALAVETALNSIPQPEYRQLVVEALMVLTLIAEHSTVTSLGGIIPVEQLIHKGNALFLEDQIKVRGDATLCCAKQEGEQKSKGLICGGAAYICQHFYDSAPSGSYGTMTYITKAKQFIAPRLIPASSAKCVSTSRPVLEKEEVDVTFKLANGTKIKSKGNVGDSLLDVVVNNNIPLDGFGACEGTLTCSTCHLIFKKADYEKLPDKPTDEELDMLDLAYDLTDTSRLGCQITLSKELNGLEVSVPAGVNDVRNS</sequence>
<keyword evidence="9" id="KW-0597">Phosphoprotein</keyword>
<evidence type="ECO:0000256" key="3">
    <source>
        <dbReference type="ARBA" id="ARBA00004342"/>
    </source>
</evidence>
<dbReference type="Pfam" id="PF00723">
    <property type="entry name" value="Glyco_hydro_15"/>
    <property type="match status" value="1"/>
</dbReference>
<dbReference type="GO" id="GO:0046872">
    <property type="term" value="F:metal ion binding"/>
    <property type="evidence" value="ECO:0007669"/>
    <property type="project" value="UniProtKB-KW"/>
</dbReference>
<evidence type="ECO:0000256" key="22">
    <source>
        <dbReference type="ARBA" id="ARBA00023277"/>
    </source>
</evidence>
<dbReference type="InterPro" id="IPR008734">
    <property type="entry name" value="PHK_A/B_su"/>
</dbReference>
<dbReference type="InterPro" id="IPR018298">
    <property type="entry name" value="Adrenodoxin_Fe-S_BS"/>
</dbReference>
<dbReference type="InterPro" id="IPR008928">
    <property type="entry name" value="6-hairpin_glycosidase_sf"/>
</dbReference>
<keyword evidence="14" id="KW-0249">Electron transport</keyword>
<dbReference type="SUPFAM" id="SSF48208">
    <property type="entry name" value="Six-hairpin glycosidases"/>
    <property type="match status" value="1"/>
</dbReference>
<dbReference type="InterPro" id="IPR045583">
    <property type="entry name" value="KPBA/B_C"/>
</dbReference>
<feature type="compositionally biased region" description="Polar residues" evidence="28">
    <location>
        <begin position="723"/>
        <end position="732"/>
    </location>
</feature>
<comment type="cofactor">
    <cofactor evidence="25">
        <name>[2Fe-2S] cluster</name>
        <dbReference type="ChEBI" id="CHEBI:190135"/>
    </cofactor>
</comment>
<feature type="region of interest" description="Disordered" evidence="28">
    <location>
        <begin position="701"/>
        <end position="732"/>
    </location>
</feature>
<evidence type="ECO:0000256" key="18">
    <source>
        <dbReference type="ARBA" id="ARBA00023128"/>
    </source>
</evidence>
<dbReference type="CDD" id="cd00207">
    <property type="entry name" value="fer2"/>
    <property type="match status" value="1"/>
</dbReference>
<dbReference type="PANTHER" id="PTHR10749">
    <property type="entry name" value="PHOSPHORYLASE B KINASE REGULATORY SUBUNIT"/>
    <property type="match status" value="1"/>
</dbReference>
<dbReference type="FunFam" id="3.10.20.30:FF:000013">
    <property type="entry name" value="Adrenodoxin, mitochondrial"/>
    <property type="match status" value="1"/>
</dbReference>